<feature type="region of interest" description="Disordered" evidence="1">
    <location>
        <begin position="149"/>
        <end position="222"/>
    </location>
</feature>
<keyword evidence="3" id="KW-1185">Reference proteome</keyword>
<reference evidence="2" key="1">
    <citation type="submission" date="2018-11" db="EMBL/GenBank/DDBJ databases">
        <authorList>
            <consortium name="Pathogen Informatics"/>
        </authorList>
    </citation>
    <scope>NUCLEOTIDE SEQUENCE</scope>
</reference>
<evidence type="ECO:0000256" key="1">
    <source>
        <dbReference type="SAM" id="MobiDB-lite"/>
    </source>
</evidence>
<comment type="caution">
    <text evidence="2">The sequence shown here is derived from an EMBL/GenBank/DDBJ whole genome shotgun (WGS) entry which is preliminary data.</text>
</comment>
<protein>
    <submittedName>
        <fullName evidence="2">Uncharacterized protein</fullName>
    </submittedName>
</protein>
<dbReference type="EMBL" id="CAAALY010039823">
    <property type="protein sequence ID" value="VEL19049.1"/>
    <property type="molecule type" value="Genomic_DNA"/>
</dbReference>
<feature type="region of interest" description="Disordered" evidence="1">
    <location>
        <begin position="1"/>
        <end position="24"/>
    </location>
</feature>
<gene>
    <name evidence="2" type="ORF">PXEA_LOCUS12489</name>
</gene>
<proteinExistence type="predicted"/>
<dbReference type="Proteomes" id="UP000784294">
    <property type="component" value="Unassembled WGS sequence"/>
</dbReference>
<evidence type="ECO:0000313" key="3">
    <source>
        <dbReference type="Proteomes" id="UP000784294"/>
    </source>
</evidence>
<evidence type="ECO:0000313" key="2">
    <source>
        <dbReference type="EMBL" id="VEL19049.1"/>
    </source>
</evidence>
<organism evidence="2 3">
    <name type="scientific">Protopolystoma xenopodis</name>
    <dbReference type="NCBI Taxonomy" id="117903"/>
    <lineage>
        <taxon>Eukaryota</taxon>
        <taxon>Metazoa</taxon>
        <taxon>Spiralia</taxon>
        <taxon>Lophotrochozoa</taxon>
        <taxon>Platyhelminthes</taxon>
        <taxon>Monogenea</taxon>
        <taxon>Polyopisthocotylea</taxon>
        <taxon>Polystomatidea</taxon>
        <taxon>Polystomatidae</taxon>
        <taxon>Protopolystoma</taxon>
    </lineage>
</organism>
<name>A0A3S5FDI5_9PLAT</name>
<accession>A0A3S5FDI5</accession>
<feature type="compositionally biased region" description="Basic and acidic residues" evidence="1">
    <location>
        <begin position="156"/>
        <end position="169"/>
    </location>
</feature>
<sequence>MQTQTTYRRADGQMNGWTGRQTETRSVRREGECLQKRQIVRRAIGPIGRRIRPVRLGCIDLSSEWEDSIAETRCRGVRRTTEGAKRTPSVLSTGARAQSGRQWATGRRSNRAECSMSSLVEGSGVEARRQEVEGGREVGLQITNDRPARLSGCRVPRSDARRHASDDRRCQRRRVNGRVTGMAMSPDGPHDGQPLESLDRVPPTLSEGAEPPGEQDALCWCV</sequence>
<dbReference type="AlphaFoldDB" id="A0A3S5FDI5"/>